<dbReference type="Proteomes" id="UP001176940">
    <property type="component" value="Unassembled WGS sequence"/>
</dbReference>
<name>A0ABN9LLX8_9NEOB</name>
<protein>
    <recommendedName>
        <fullName evidence="3">Heat shock protein beta-8</fullName>
    </recommendedName>
</protein>
<dbReference type="PANTHER" id="PTHR46906:SF1">
    <property type="entry name" value="HEAT SHOCK PROTEIN BETA-8"/>
    <property type="match status" value="1"/>
</dbReference>
<evidence type="ECO:0000313" key="2">
    <source>
        <dbReference type="Proteomes" id="UP001176940"/>
    </source>
</evidence>
<proteinExistence type="predicted"/>
<sequence length="191" mass="21139">MADSQLPFTCHYPASRLGRGRDPFREQGLSTRILDDDFGFSDDLTMDWPDWARPRLTASWSGPLRSGLARTSGISPPGYSARYTGYPEPRNTVAAPSQPWKVCVNVQSFKPEELTVKTKEGYVEVSGAGPGPFHIFCIKHCDMAPRSTPAPIWCTVQMIQVIPVTIVDFYVIKQGIPTILTTCVGSTDKEK</sequence>
<reference evidence="1" key="1">
    <citation type="submission" date="2023-07" db="EMBL/GenBank/DDBJ databases">
        <authorList>
            <person name="Stuckert A."/>
        </authorList>
    </citation>
    <scope>NUCLEOTIDE SEQUENCE</scope>
</reference>
<dbReference type="EMBL" id="CAUEEQ010023720">
    <property type="protein sequence ID" value="CAJ0945250.1"/>
    <property type="molecule type" value="Genomic_DNA"/>
</dbReference>
<accession>A0ABN9LLX8</accession>
<gene>
    <name evidence="1" type="ORF">RIMI_LOCUS10800942</name>
</gene>
<dbReference type="PANTHER" id="PTHR46906">
    <property type="entry name" value="HEAT SHOCK PROTEIN BETA-8"/>
    <property type="match status" value="1"/>
</dbReference>
<evidence type="ECO:0000313" key="1">
    <source>
        <dbReference type="EMBL" id="CAJ0945250.1"/>
    </source>
</evidence>
<organism evidence="1 2">
    <name type="scientific">Ranitomeya imitator</name>
    <name type="common">mimic poison frog</name>
    <dbReference type="NCBI Taxonomy" id="111125"/>
    <lineage>
        <taxon>Eukaryota</taxon>
        <taxon>Metazoa</taxon>
        <taxon>Chordata</taxon>
        <taxon>Craniata</taxon>
        <taxon>Vertebrata</taxon>
        <taxon>Euteleostomi</taxon>
        <taxon>Amphibia</taxon>
        <taxon>Batrachia</taxon>
        <taxon>Anura</taxon>
        <taxon>Neobatrachia</taxon>
        <taxon>Hyloidea</taxon>
        <taxon>Dendrobatidae</taxon>
        <taxon>Dendrobatinae</taxon>
        <taxon>Ranitomeya</taxon>
    </lineage>
</organism>
<evidence type="ECO:0008006" key="3">
    <source>
        <dbReference type="Google" id="ProtNLM"/>
    </source>
</evidence>
<keyword evidence="2" id="KW-1185">Reference proteome</keyword>
<comment type="caution">
    <text evidence="1">The sequence shown here is derived from an EMBL/GenBank/DDBJ whole genome shotgun (WGS) entry which is preliminary data.</text>
</comment>
<dbReference type="InterPro" id="IPR043254">
    <property type="entry name" value="HSPB8"/>
</dbReference>